<comment type="similarity">
    <text evidence="1 6">Belongs to the sigma-70 factor family. ECF subfamily.</text>
</comment>
<dbReference type="InterPro" id="IPR039425">
    <property type="entry name" value="RNA_pol_sigma-70-like"/>
</dbReference>
<feature type="domain" description="RNA polymerase sigma-70 region 2" evidence="7">
    <location>
        <begin position="29"/>
        <end position="91"/>
    </location>
</feature>
<keyword evidence="5 6" id="KW-0804">Transcription</keyword>
<dbReference type="InterPro" id="IPR036388">
    <property type="entry name" value="WH-like_DNA-bd_sf"/>
</dbReference>
<evidence type="ECO:0000313" key="9">
    <source>
        <dbReference type="EMBL" id="MFC4852657.1"/>
    </source>
</evidence>
<dbReference type="CDD" id="cd06171">
    <property type="entry name" value="Sigma70_r4"/>
    <property type="match status" value="1"/>
</dbReference>
<accession>A0ABV9RUN7</accession>
<dbReference type="NCBIfam" id="TIGR02937">
    <property type="entry name" value="sigma70-ECF"/>
    <property type="match status" value="1"/>
</dbReference>
<dbReference type="PANTHER" id="PTHR43133">
    <property type="entry name" value="RNA POLYMERASE ECF-TYPE SIGMA FACTO"/>
    <property type="match status" value="1"/>
</dbReference>
<evidence type="ECO:0000256" key="5">
    <source>
        <dbReference type="ARBA" id="ARBA00023163"/>
    </source>
</evidence>
<dbReference type="InterPro" id="IPR013249">
    <property type="entry name" value="RNA_pol_sigma70_r4_t2"/>
</dbReference>
<evidence type="ECO:0000259" key="7">
    <source>
        <dbReference type="Pfam" id="PF04542"/>
    </source>
</evidence>
<dbReference type="InterPro" id="IPR000838">
    <property type="entry name" value="RNA_pol_sigma70_ECF_CS"/>
</dbReference>
<organism evidence="9 10">
    <name type="scientific">Actinophytocola glycyrrhizae</name>
    <dbReference type="NCBI Taxonomy" id="2044873"/>
    <lineage>
        <taxon>Bacteria</taxon>
        <taxon>Bacillati</taxon>
        <taxon>Actinomycetota</taxon>
        <taxon>Actinomycetes</taxon>
        <taxon>Pseudonocardiales</taxon>
        <taxon>Pseudonocardiaceae</taxon>
    </lineage>
</organism>
<keyword evidence="3 6" id="KW-0731">Sigma factor</keyword>
<dbReference type="EMBL" id="JBHSIS010000002">
    <property type="protein sequence ID" value="MFC4852657.1"/>
    <property type="molecule type" value="Genomic_DNA"/>
</dbReference>
<gene>
    <name evidence="9" type="ORF">ACFPCV_04010</name>
</gene>
<sequence length="190" mass="20416">MGNPRGADELTGLALAAGQGDRGALERFVRLSQRDVWRLVAHLAGAGLADDLTQETYLRALPSLRSFAGRSSARTWLMSIARRVVVDHIRTVTSRPRTTGAVDWTQAADRGQAGAHDTVAGFEDIVEVNVLLDGLMPERREALVLTQVLGMSYGEAADICGVPVGTIRSRVARGRQDLIEADECRGHGTG</sequence>
<name>A0ABV9RUN7_9PSEU</name>
<proteinExistence type="inferred from homology"/>
<dbReference type="RefSeq" id="WP_378054565.1">
    <property type="nucleotide sequence ID" value="NZ_JBHSIS010000002.1"/>
</dbReference>
<evidence type="ECO:0000256" key="6">
    <source>
        <dbReference type="RuleBase" id="RU000716"/>
    </source>
</evidence>
<comment type="caution">
    <text evidence="9">The sequence shown here is derived from an EMBL/GenBank/DDBJ whole genome shotgun (WGS) entry which is preliminary data.</text>
</comment>
<keyword evidence="10" id="KW-1185">Reference proteome</keyword>
<keyword evidence="4 6" id="KW-0238">DNA-binding</keyword>
<dbReference type="Pfam" id="PF04542">
    <property type="entry name" value="Sigma70_r2"/>
    <property type="match status" value="1"/>
</dbReference>
<feature type="domain" description="RNA polymerase sigma factor 70 region 4 type 2" evidence="8">
    <location>
        <begin position="130"/>
        <end position="178"/>
    </location>
</feature>
<dbReference type="Pfam" id="PF08281">
    <property type="entry name" value="Sigma70_r4_2"/>
    <property type="match status" value="1"/>
</dbReference>
<evidence type="ECO:0000259" key="8">
    <source>
        <dbReference type="Pfam" id="PF08281"/>
    </source>
</evidence>
<dbReference type="Gene3D" id="1.10.1740.10">
    <property type="match status" value="1"/>
</dbReference>
<evidence type="ECO:0000313" key="10">
    <source>
        <dbReference type="Proteomes" id="UP001595859"/>
    </source>
</evidence>
<dbReference type="Proteomes" id="UP001595859">
    <property type="component" value="Unassembled WGS sequence"/>
</dbReference>
<keyword evidence="2 6" id="KW-0805">Transcription regulation</keyword>
<evidence type="ECO:0000256" key="3">
    <source>
        <dbReference type="ARBA" id="ARBA00023082"/>
    </source>
</evidence>
<dbReference type="Gene3D" id="1.10.10.10">
    <property type="entry name" value="Winged helix-like DNA-binding domain superfamily/Winged helix DNA-binding domain"/>
    <property type="match status" value="1"/>
</dbReference>
<dbReference type="InterPro" id="IPR014284">
    <property type="entry name" value="RNA_pol_sigma-70_dom"/>
</dbReference>
<dbReference type="PANTHER" id="PTHR43133:SF61">
    <property type="entry name" value="ECF RNA POLYMERASE SIGMA FACTOR SIGC"/>
    <property type="match status" value="1"/>
</dbReference>
<dbReference type="InterPro" id="IPR013325">
    <property type="entry name" value="RNA_pol_sigma_r2"/>
</dbReference>
<dbReference type="PROSITE" id="PS01063">
    <property type="entry name" value="SIGMA70_ECF"/>
    <property type="match status" value="1"/>
</dbReference>
<dbReference type="InterPro" id="IPR007627">
    <property type="entry name" value="RNA_pol_sigma70_r2"/>
</dbReference>
<reference evidence="10" key="1">
    <citation type="journal article" date="2019" name="Int. J. Syst. Evol. Microbiol.">
        <title>The Global Catalogue of Microorganisms (GCM) 10K type strain sequencing project: providing services to taxonomists for standard genome sequencing and annotation.</title>
        <authorList>
            <consortium name="The Broad Institute Genomics Platform"/>
            <consortium name="The Broad Institute Genome Sequencing Center for Infectious Disease"/>
            <person name="Wu L."/>
            <person name="Ma J."/>
        </authorList>
    </citation>
    <scope>NUCLEOTIDE SEQUENCE [LARGE SCALE GENOMIC DNA]</scope>
    <source>
        <strain evidence="10">ZS-22-S1</strain>
    </source>
</reference>
<protein>
    <recommendedName>
        <fullName evidence="6">RNA polymerase sigma factor</fullName>
    </recommendedName>
</protein>
<evidence type="ECO:0000256" key="4">
    <source>
        <dbReference type="ARBA" id="ARBA00023125"/>
    </source>
</evidence>
<dbReference type="SUPFAM" id="SSF88659">
    <property type="entry name" value="Sigma3 and sigma4 domains of RNA polymerase sigma factors"/>
    <property type="match status" value="1"/>
</dbReference>
<dbReference type="SUPFAM" id="SSF88946">
    <property type="entry name" value="Sigma2 domain of RNA polymerase sigma factors"/>
    <property type="match status" value="1"/>
</dbReference>
<dbReference type="InterPro" id="IPR013324">
    <property type="entry name" value="RNA_pol_sigma_r3/r4-like"/>
</dbReference>
<evidence type="ECO:0000256" key="2">
    <source>
        <dbReference type="ARBA" id="ARBA00023015"/>
    </source>
</evidence>
<evidence type="ECO:0000256" key="1">
    <source>
        <dbReference type="ARBA" id="ARBA00010641"/>
    </source>
</evidence>